<proteinExistence type="predicted"/>
<dbReference type="AlphaFoldDB" id="A0A964TEE6"/>
<dbReference type="EMBL" id="JAAABI010000008">
    <property type="protein sequence ID" value="NAY93320.1"/>
    <property type="molecule type" value="Genomic_DNA"/>
</dbReference>
<evidence type="ECO:0000313" key="3">
    <source>
        <dbReference type="EMBL" id="NAY93320.1"/>
    </source>
</evidence>
<dbReference type="Gene3D" id="3.30.565.10">
    <property type="entry name" value="Histidine kinase-like ATPase, C-terminal domain"/>
    <property type="match status" value="1"/>
</dbReference>
<dbReference type="Pfam" id="PF06580">
    <property type="entry name" value="His_kinase"/>
    <property type="match status" value="1"/>
</dbReference>
<organism evidence="3 4">
    <name type="scientific">Flagellimonas ochracea</name>
    <dbReference type="NCBI Taxonomy" id="2696472"/>
    <lineage>
        <taxon>Bacteria</taxon>
        <taxon>Pseudomonadati</taxon>
        <taxon>Bacteroidota</taxon>
        <taxon>Flavobacteriia</taxon>
        <taxon>Flavobacteriales</taxon>
        <taxon>Flavobacteriaceae</taxon>
        <taxon>Flagellimonas</taxon>
    </lineage>
</organism>
<evidence type="ECO:0000259" key="2">
    <source>
        <dbReference type="Pfam" id="PF06580"/>
    </source>
</evidence>
<evidence type="ECO:0000256" key="1">
    <source>
        <dbReference type="SAM" id="Phobius"/>
    </source>
</evidence>
<feature type="transmembrane region" description="Helical" evidence="1">
    <location>
        <begin position="124"/>
        <end position="145"/>
    </location>
</feature>
<keyword evidence="1" id="KW-1133">Transmembrane helix</keyword>
<feature type="domain" description="Signal transduction histidine kinase internal region" evidence="2">
    <location>
        <begin position="169"/>
        <end position="247"/>
    </location>
</feature>
<evidence type="ECO:0000313" key="4">
    <source>
        <dbReference type="Proteomes" id="UP000667650"/>
    </source>
</evidence>
<protein>
    <recommendedName>
        <fullName evidence="2">Signal transduction histidine kinase internal region domain-containing protein</fullName>
    </recommendedName>
</protein>
<comment type="caution">
    <text evidence="3">The sequence shown here is derived from an EMBL/GenBank/DDBJ whole genome shotgun (WGS) entry which is preliminary data.</text>
</comment>
<sequence length="372" mass="43089">MRNLKASKNKNRPKTLIFYVLLAWVLFVCIDIFKKSLFVRPSGFIIFYYVPSILLWIGFTFFFIKAFRWAEKASLVRKIITLVVISLSLGVIKNLVTWLVSYLLQWFYNPDGTTIKKDFLGRLSTFHFMESIIISLVIMAVLYIVDLQKKYRLKSMEALELESQLVESQLRALKMQLQPHFLFNTYNTISMLVRGNKNDMAIDVISNMGDLLRNSLNGFSKNMTTVGEELTFIQKYLEIERIRHEGNLAVNMNIDQKAMMAPIPTLLLQPIIENAFKHGFDKYIGPTQLKVSIQSKSNRVHIEVFNTGPRLEKRFNLQKTNGIGLKNTLDRLNKLYGDDFTFDMTSVNHGVKVTISFPNKTRIYHDKNGDSR</sequence>
<reference evidence="3" key="1">
    <citation type="submission" date="2020-01" db="EMBL/GenBank/DDBJ databases">
        <title>Muricauda ochracea sp. nov., isolated from a tidal flat of Garorim bay in Korea.</title>
        <authorList>
            <person name="Kim D."/>
            <person name="Yoo Y."/>
            <person name="Kim J.-J."/>
        </authorList>
    </citation>
    <scope>NUCLEOTIDE SEQUENCE</scope>
    <source>
        <strain evidence="3">JGD-17</strain>
    </source>
</reference>
<feature type="transmembrane region" description="Helical" evidence="1">
    <location>
        <begin position="45"/>
        <end position="67"/>
    </location>
</feature>
<name>A0A964TEE6_9FLAO</name>
<dbReference type="GO" id="GO:0016020">
    <property type="term" value="C:membrane"/>
    <property type="evidence" value="ECO:0007669"/>
    <property type="project" value="InterPro"/>
</dbReference>
<accession>A0A964TEE6</accession>
<dbReference type="InterPro" id="IPR036890">
    <property type="entry name" value="HATPase_C_sf"/>
</dbReference>
<feature type="transmembrane region" description="Helical" evidence="1">
    <location>
        <begin position="79"/>
        <end position="104"/>
    </location>
</feature>
<dbReference type="Proteomes" id="UP000667650">
    <property type="component" value="Unassembled WGS sequence"/>
</dbReference>
<dbReference type="SUPFAM" id="SSF55874">
    <property type="entry name" value="ATPase domain of HSP90 chaperone/DNA topoisomerase II/histidine kinase"/>
    <property type="match status" value="1"/>
</dbReference>
<dbReference type="PANTHER" id="PTHR34220">
    <property type="entry name" value="SENSOR HISTIDINE KINASE YPDA"/>
    <property type="match status" value="1"/>
</dbReference>
<keyword evidence="1" id="KW-0472">Membrane</keyword>
<dbReference type="RefSeq" id="WP_166524726.1">
    <property type="nucleotide sequence ID" value="NZ_JAAABI010000008.1"/>
</dbReference>
<dbReference type="InterPro" id="IPR010559">
    <property type="entry name" value="Sig_transdc_His_kin_internal"/>
</dbReference>
<keyword evidence="1" id="KW-0812">Transmembrane</keyword>
<dbReference type="GO" id="GO:0000155">
    <property type="term" value="F:phosphorelay sensor kinase activity"/>
    <property type="evidence" value="ECO:0007669"/>
    <property type="project" value="InterPro"/>
</dbReference>
<gene>
    <name evidence="3" type="ORF">GTQ34_15525</name>
</gene>
<keyword evidence="4" id="KW-1185">Reference proteome</keyword>
<dbReference type="InterPro" id="IPR050640">
    <property type="entry name" value="Bact_2-comp_sensor_kinase"/>
</dbReference>
<dbReference type="PANTHER" id="PTHR34220:SF7">
    <property type="entry name" value="SENSOR HISTIDINE KINASE YPDA"/>
    <property type="match status" value="1"/>
</dbReference>
<feature type="transmembrane region" description="Helical" evidence="1">
    <location>
        <begin position="16"/>
        <end position="33"/>
    </location>
</feature>